<organism evidence="4 5">
    <name type="scientific">Rubrivivax gelatinosus</name>
    <name type="common">Rhodocyclus gelatinosus</name>
    <name type="synonym">Rhodopseudomonas gelatinosa</name>
    <dbReference type="NCBI Taxonomy" id="28068"/>
    <lineage>
        <taxon>Bacteria</taxon>
        <taxon>Pseudomonadati</taxon>
        <taxon>Pseudomonadota</taxon>
        <taxon>Betaproteobacteria</taxon>
        <taxon>Burkholderiales</taxon>
        <taxon>Sphaerotilaceae</taxon>
        <taxon>Rubrivivax</taxon>
    </lineage>
</organism>
<feature type="region of interest" description="Disordered" evidence="1">
    <location>
        <begin position="302"/>
        <end position="321"/>
    </location>
</feature>
<dbReference type="InterPro" id="IPR057770">
    <property type="entry name" value="YscD/Y4YQ_C"/>
</dbReference>
<accession>A0ABS1DXU9</accession>
<comment type="caution">
    <text evidence="4">The sequence shown here is derived from an EMBL/GenBank/DDBJ whole genome shotgun (WGS) entry which is preliminary data.</text>
</comment>
<dbReference type="RefSeq" id="WP_200229276.1">
    <property type="nucleotide sequence ID" value="NZ_NRRT01000031.1"/>
</dbReference>
<dbReference type="InterPro" id="IPR032034">
    <property type="entry name" value="YscD_ppl_1st"/>
</dbReference>
<dbReference type="Pfam" id="PF16693">
    <property type="entry name" value="Yop-YscD_ppl_1st"/>
    <property type="match status" value="1"/>
</dbReference>
<sequence length="380" mass="39565">MSPQDWFAARSRPLAMAGGTPAAHELRVLDGPQRGARFALEAGRDYRIGRHWGSDVLLRAGGADSADAAELVLRLQADGRLQLQVTAGSVCCGRRRLAAGQSLLLAPLQALEIDGTRLAAGPADSAAWPELENGGAMPAAAPAPAVVPDRLRRWGRGLRIGGAALAAASLSLLALAMLTSPAAPTAQQRAQRAQALLASAGLGSVSVTAEADGLVVRGYFDTLAQRSRAEQLLAGQGLGARLDVWVNETIVHTIEDVYRVHGVQAEVRPAGAGVMQVHTAVADPAPLAGIERRVRGDVPGLQGLQAVNEPPRRSPSPVPALEDAGKRVASIVAGSEPYVVTADGTRYFVGALLPTGHRIEAIAGSRVELEREGERSAIVF</sequence>
<protein>
    <recommendedName>
        <fullName evidence="6">Type III secretion protein D</fullName>
    </recommendedName>
</protein>
<proteinExistence type="predicted"/>
<evidence type="ECO:0000259" key="2">
    <source>
        <dbReference type="Pfam" id="PF16693"/>
    </source>
</evidence>
<reference evidence="4" key="2">
    <citation type="journal article" date="2020" name="Microorganisms">
        <title>Osmotic Adaptation and Compatible Solute Biosynthesis of Phototrophic Bacteria as Revealed from Genome Analyses.</title>
        <authorList>
            <person name="Imhoff J.F."/>
            <person name="Rahn T."/>
            <person name="Kunzel S."/>
            <person name="Keller A."/>
            <person name="Neulinger S.C."/>
        </authorList>
    </citation>
    <scope>NUCLEOTIDE SEQUENCE</scope>
    <source>
        <strain evidence="4">IM 151</strain>
    </source>
</reference>
<dbReference type="Pfam" id="PF23893">
    <property type="entry name" value="Y4YQ_C"/>
    <property type="match status" value="1"/>
</dbReference>
<reference evidence="4" key="1">
    <citation type="submission" date="2017-08" db="EMBL/GenBank/DDBJ databases">
        <authorList>
            <person name="Imhoff J.F."/>
            <person name="Rahn T."/>
            <person name="Kuenzel S."/>
            <person name="Neulinger S.C."/>
        </authorList>
    </citation>
    <scope>NUCLEOTIDE SEQUENCE</scope>
    <source>
        <strain evidence="4">IM 151</strain>
    </source>
</reference>
<gene>
    <name evidence="4" type="ORF">CKO43_15605</name>
</gene>
<feature type="domain" description="YscD-like Bon-like" evidence="2">
    <location>
        <begin position="188"/>
        <end position="244"/>
    </location>
</feature>
<dbReference type="EMBL" id="NRRU01000059">
    <property type="protein sequence ID" value="MBK1714199.1"/>
    <property type="molecule type" value="Genomic_DNA"/>
</dbReference>
<feature type="domain" description="YscD/Y4YQ C-terminal" evidence="3">
    <location>
        <begin position="328"/>
        <end position="377"/>
    </location>
</feature>
<evidence type="ECO:0008006" key="6">
    <source>
        <dbReference type="Google" id="ProtNLM"/>
    </source>
</evidence>
<name>A0ABS1DXU9_RUBGE</name>
<keyword evidence="5" id="KW-1185">Reference proteome</keyword>
<dbReference type="Proteomes" id="UP001041814">
    <property type="component" value="Unassembled WGS sequence"/>
</dbReference>
<evidence type="ECO:0000313" key="5">
    <source>
        <dbReference type="Proteomes" id="UP001041814"/>
    </source>
</evidence>
<evidence type="ECO:0000259" key="3">
    <source>
        <dbReference type="Pfam" id="PF23893"/>
    </source>
</evidence>
<evidence type="ECO:0000256" key="1">
    <source>
        <dbReference type="SAM" id="MobiDB-lite"/>
    </source>
</evidence>
<evidence type="ECO:0000313" key="4">
    <source>
        <dbReference type="EMBL" id="MBK1714199.1"/>
    </source>
</evidence>